<dbReference type="OrthoDB" id="1716625at2759"/>
<dbReference type="AlphaFoldDB" id="A0A8T2PLI6"/>
<dbReference type="Gene3D" id="3.40.50.300">
    <property type="entry name" value="P-loop containing nucleotide triphosphate hydrolases"/>
    <property type="match status" value="1"/>
</dbReference>
<comment type="caution">
    <text evidence="2">The sequence shown here is derived from an EMBL/GenBank/DDBJ whole genome shotgun (WGS) entry which is preliminary data.</text>
</comment>
<keyword evidence="3" id="KW-1185">Reference proteome</keyword>
<protein>
    <submittedName>
        <fullName evidence="2">Uncharacterized protein</fullName>
    </submittedName>
</protein>
<gene>
    <name evidence="2" type="ORF">JZ751_026370</name>
</gene>
<name>A0A8T2PLI6_9TELE</name>
<dbReference type="EMBL" id="JAFBMS010000008">
    <property type="protein sequence ID" value="KAG9350017.1"/>
    <property type="molecule type" value="Genomic_DNA"/>
</dbReference>
<organism evidence="2 3">
    <name type="scientific">Albula glossodonta</name>
    <name type="common">roundjaw bonefish</name>
    <dbReference type="NCBI Taxonomy" id="121402"/>
    <lineage>
        <taxon>Eukaryota</taxon>
        <taxon>Metazoa</taxon>
        <taxon>Chordata</taxon>
        <taxon>Craniata</taxon>
        <taxon>Vertebrata</taxon>
        <taxon>Euteleostomi</taxon>
        <taxon>Actinopterygii</taxon>
        <taxon>Neopterygii</taxon>
        <taxon>Teleostei</taxon>
        <taxon>Albuliformes</taxon>
        <taxon>Albulidae</taxon>
        <taxon>Albula</taxon>
    </lineage>
</organism>
<evidence type="ECO:0000256" key="1">
    <source>
        <dbReference type="SAM" id="Phobius"/>
    </source>
</evidence>
<reference evidence="2" key="1">
    <citation type="thesis" date="2021" institute="BYU ScholarsArchive" country="Provo, UT, USA">
        <title>Applications of and Algorithms for Genome Assembly and Genomic Analyses with an Emphasis on Marine Teleosts.</title>
        <authorList>
            <person name="Pickett B.D."/>
        </authorList>
    </citation>
    <scope>NUCLEOTIDE SEQUENCE</scope>
    <source>
        <strain evidence="2">HI-2016</strain>
    </source>
</reference>
<dbReference type="SUPFAM" id="SSF52540">
    <property type="entry name" value="P-loop containing nucleoside triphosphate hydrolases"/>
    <property type="match status" value="1"/>
</dbReference>
<evidence type="ECO:0000313" key="2">
    <source>
        <dbReference type="EMBL" id="KAG9350017.1"/>
    </source>
</evidence>
<evidence type="ECO:0000313" key="3">
    <source>
        <dbReference type="Proteomes" id="UP000824540"/>
    </source>
</evidence>
<feature type="transmembrane region" description="Helical" evidence="1">
    <location>
        <begin position="160"/>
        <end position="182"/>
    </location>
</feature>
<dbReference type="Proteomes" id="UP000824540">
    <property type="component" value="Unassembled WGS sequence"/>
</dbReference>
<feature type="transmembrane region" description="Helical" evidence="1">
    <location>
        <begin position="42"/>
        <end position="60"/>
    </location>
</feature>
<sequence>VLENLSTEICTSRQKRFNLVNFVDTPGLVDGYMKYPFDVDQVFLWLGSVCDLILVFFDPMGQALCKRTLNIVQKLSETHGEKLRFYLSKADEAGSESDRQPNHCVNHIQEVCKTIEKTINQTVQNTLNTLDRDCDVIAMAITDKLSTDSHRSAGNLRCQCMGCILGLLGFLLPSSLLAVLLLGGVSKQALVVILGEDTAETLTPYVKKLYEDYLRQSVGEHDMV</sequence>
<proteinExistence type="predicted"/>
<accession>A0A8T2PLI6</accession>
<keyword evidence="1" id="KW-0812">Transmembrane</keyword>
<feature type="non-terminal residue" evidence="2">
    <location>
        <position position="1"/>
    </location>
</feature>
<keyword evidence="1" id="KW-0472">Membrane</keyword>
<dbReference type="InterPro" id="IPR027417">
    <property type="entry name" value="P-loop_NTPase"/>
</dbReference>
<keyword evidence="1" id="KW-1133">Transmembrane helix</keyword>